<dbReference type="PANTHER" id="PTHR30399:SF1">
    <property type="entry name" value="UTP PYROPHOSPHATASE"/>
    <property type="match status" value="1"/>
</dbReference>
<accession>A0A844ZUV7</accession>
<dbReference type="OrthoDB" id="9795402at2"/>
<dbReference type="Pfam" id="PF01863">
    <property type="entry name" value="YgjP-like"/>
    <property type="match status" value="1"/>
</dbReference>
<comment type="caution">
    <text evidence="2">The sequence shown here is derived from an EMBL/GenBank/DDBJ whole genome shotgun (WGS) entry which is preliminary data.</text>
</comment>
<dbReference type="CDD" id="cd07344">
    <property type="entry name" value="M48_yhfN_like"/>
    <property type="match status" value="1"/>
</dbReference>
<dbReference type="Proteomes" id="UP000442714">
    <property type="component" value="Unassembled WGS sequence"/>
</dbReference>
<keyword evidence="3" id="KW-1185">Reference proteome</keyword>
<evidence type="ECO:0000259" key="1">
    <source>
        <dbReference type="Pfam" id="PF01863"/>
    </source>
</evidence>
<evidence type="ECO:0000313" key="2">
    <source>
        <dbReference type="EMBL" id="MXO89329.1"/>
    </source>
</evidence>
<dbReference type="PANTHER" id="PTHR30399">
    <property type="entry name" value="UNCHARACTERIZED PROTEIN YGJP"/>
    <property type="match status" value="1"/>
</dbReference>
<dbReference type="Gene3D" id="3.30.2010.10">
    <property type="entry name" value="Metalloproteases ('zincins'), catalytic domain"/>
    <property type="match status" value="1"/>
</dbReference>
<evidence type="ECO:0000313" key="3">
    <source>
        <dbReference type="Proteomes" id="UP000442714"/>
    </source>
</evidence>
<dbReference type="InterPro" id="IPR002725">
    <property type="entry name" value="YgjP-like_metallopeptidase"/>
</dbReference>
<feature type="domain" description="YgjP-like metallopeptidase" evidence="1">
    <location>
        <begin position="37"/>
        <end position="234"/>
    </location>
</feature>
<dbReference type="AlphaFoldDB" id="A0A844ZUV7"/>
<organism evidence="2 3">
    <name type="scientific">Pontixanthobacter aquaemixtae</name>
    <dbReference type="NCBI Taxonomy" id="1958940"/>
    <lineage>
        <taxon>Bacteria</taxon>
        <taxon>Pseudomonadati</taxon>
        <taxon>Pseudomonadota</taxon>
        <taxon>Alphaproteobacteria</taxon>
        <taxon>Sphingomonadales</taxon>
        <taxon>Erythrobacteraceae</taxon>
        <taxon>Pontixanthobacter</taxon>
    </lineage>
</organism>
<dbReference type="RefSeq" id="WP_160602742.1">
    <property type="nucleotide sequence ID" value="NZ_WTYX01000001.1"/>
</dbReference>
<gene>
    <name evidence="2" type="ORF">GRI41_00660</name>
</gene>
<dbReference type="InterPro" id="IPR053136">
    <property type="entry name" value="UTP_pyrophosphatase-like"/>
</dbReference>
<proteinExistence type="predicted"/>
<reference evidence="2 3" key="1">
    <citation type="submission" date="2019-12" db="EMBL/GenBank/DDBJ databases">
        <title>Genomic-based taxomic classification of the family Erythrobacteraceae.</title>
        <authorList>
            <person name="Xu L."/>
        </authorList>
    </citation>
    <scope>NUCLEOTIDE SEQUENCE [LARGE SCALE GENOMIC DNA]</scope>
    <source>
        <strain evidence="2 3">KCTC 52763</strain>
    </source>
</reference>
<dbReference type="EMBL" id="WTYX01000001">
    <property type="protein sequence ID" value="MXO89329.1"/>
    <property type="molecule type" value="Genomic_DNA"/>
</dbReference>
<protein>
    <submittedName>
        <fullName evidence="2">DUF45 domain-containing protein</fullName>
    </submittedName>
</protein>
<sequence length="244" mass="27295">MIDWLRPRSAQQDRPLQLEVGRRSLPIAIKRHRTAKRLILRLAPDGSEIRVTMPRWGQSADALEFARSRQTWLEAQLQGVEEIAPPGPGGDILFCGTPIRIAWDPAARRKPRLAGSELMVGGPEEGLHGRIERWLRAEGLSAMERDLAHYCAVAGVPKPKLALSRAQRRWGSCSSSGTVRINWRLIMAPEQVRRSVVAHEVAHLVHFDHSAAFYALLDDIFEGDMDGANAWLKAKGRSLYSQFG</sequence>
<name>A0A844ZUV7_9SPHN</name>